<keyword evidence="3" id="KW-1185">Reference proteome</keyword>
<dbReference type="InterPro" id="IPR022062">
    <property type="entry name" value="DUF3618"/>
</dbReference>
<dbReference type="EMBL" id="JADQDO010000006">
    <property type="protein sequence ID" value="MBF9234472.1"/>
    <property type="molecule type" value="Genomic_DNA"/>
</dbReference>
<protein>
    <submittedName>
        <fullName evidence="2">DUF3618 domain-containing protein</fullName>
    </submittedName>
</protein>
<proteinExistence type="predicted"/>
<name>A0A931FQC5_9HYPH</name>
<dbReference type="AlphaFoldDB" id="A0A931FQC5"/>
<evidence type="ECO:0000313" key="2">
    <source>
        <dbReference type="EMBL" id="MBF9234472.1"/>
    </source>
</evidence>
<sequence length="133" mass="14853">MTRSLDDLEREIEETRSKLDLTIDRLQGKMTVSGIVDDMLGAARTGRYAPLFDNMMTAIRRHPVPVMLVAAGIGLLLHRARHAPAGVSRSPRLMDQEDVAAEPEDTRLYGSGASPLQPPQDMFERRRVTNSRI</sequence>
<dbReference type="Pfam" id="PF12277">
    <property type="entry name" value="DUF3618"/>
    <property type="match status" value="1"/>
</dbReference>
<organism evidence="2 3">
    <name type="scientific">Microvirga alba</name>
    <dbReference type="NCBI Taxonomy" id="2791025"/>
    <lineage>
        <taxon>Bacteria</taxon>
        <taxon>Pseudomonadati</taxon>
        <taxon>Pseudomonadota</taxon>
        <taxon>Alphaproteobacteria</taxon>
        <taxon>Hyphomicrobiales</taxon>
        <taxon>Methylobacteriaceae</taxon>
        <taxon>Microvirga</taxon>
    </lineage>
</organism>
<gene>
    <name evidence="2" type="ORF">I2H38_13925</name>
</gene>
<comment type="caution">
    <text evidence="2">The sequence shown here is derived from an EMBL/GenBank/DDBJ whole genome shotgun (WGS) entry which is preliminary data.</text>
</comment>
<feature type="region of interest" description="Disordered" evidence="1">
    <location>
        <begin position="84"/>
        <end position="133"/>
    </location>
</feature>
<dbReference type="RefSeq" id="WP_196272456.1">
    <property type="nucleotide sequence ID" value="NZ_JADQDO010000006.1"/>
</dbReference>
<dbReference type="Proteomes" id="UP000599312">
    <property type="component" value="Unassembled WGS sequence"/>
</dbReference>
<evidence type="ECO:0000256" key="1">
    <source>
        <dbReference type="SAM" id="MobiDB-lite"/>
    </source>
</evidence>
<reference evidence="2" key="1">
    <citation type="submission" date="2020-11" db="EMBL/GenBank/DDBJ databases">
        <authorList>
            <person name="Kim M.K."/>
        </authorList>
    </citation>
    <scope>NUCLEOTIDE SEQUENCE</scope>
    <source>
        <strain evidence="2">BT350</strain>
    </source>
</reference>
<evidence type="ECO:0000313" key="3">
    <source>
        <dbReference type="Proteomes" id="UP000599312"/>
    </source>
</evidence>
<accession>A0A931FQC5</accession>